<feature type="transmembrane region" description="Helical" evidence="1">
    <location>
        <begin position="136"/>
        <end position="154"/>
    </location>
</feature>
<feature type="transmembrane region" description="Helical" evidence="1">
    <location>
        <begin position="250"/>
        <end position="269"/>
    </location>
</feature>
<dbReference type="EMBL" id="SBJO01000003">
    <property type="protein sequence ID" value="KAF9764955.1"/>
    <property type="molecule type" value="Genomic_DNA"/>
</dbReference>
<dbReference type="Proteomes" id="UP000740883">
    <property type="component" value="Unassembled WGS sequence"/>
</dbReference>
<evidence type="ECO:0000256" key="1">
    <source>
        <dbReference type="SAM" id="Phobius"/>
    </source>
</evidence>
<keyword evidence="1" id="KW-0472">Membrane</keyword>
<accession>A0A9P6H3J9</accession>
<feature type="transmembrane region" description="Helical" evidence="1">
    <location>
        <begin position="108"/>
        <end position="124"/>
    </location>
</feature>
<keyword evidence="1" id="KW-1133">Transmembrane helix</keyword>
<keyword evidence="1" id="KW-0812">Transmembrane</keyword>
<gene>
    <name evidence="2" type="ORF">NGRA_0105</name>
</gene>
<protein>
    <submittedName>
        <fullName evidence="2">Uncharacterized protein</fullName>
    </submittedName>
</protein>
<feature type="transmembrane region" description="Helical" evidence="1">
    <location>
        <begin position="225"/>
        <end position="244"/>
    </location>
</feature>
<feature type="transmembrane region" description="Helical" evidence="1">
    <location>
        <begin position="166"/>
        <end position="186"/>
    </location>
</feature>
<dbReference type="AlphaFoldDB" id="A0A9P6H3J9"/>
<sequence>MKIHLHTKKYDLENVSPPFFIDMFLVPLILFLVAGIFKTKINTKMDLRIYFGSLIDSFLFYYSSYELETRFSSGCESGLLAFYTLIYLVCMVLTYLISEILPRNIPNLITYLIIVISSLVVTKYEKSIYVVLKDFFLGFYSIGILFISSHYILVNIISSEAGIANYFFLQFPAMVLMLGLHFRGAFKEDLGTLFEVLRDRWLFYAFYLCLSLVVTVGTVVFTHRFGIVAVGLLSVTNFIFYRFINMVESGKYNILEILFFGVLYVVFMVTKVRFDKNSNYTPDPIISVQ</sequence>
<keyword evidence="3" id="KW-1185">Reference proteome</keyword>
<proteinExistence type="predicted"/>
<organism evidence="2 3">
    <name type="scientific">Nosema granulosis</name>
    <dbReference type="NCBI Taxonomy" id="83296"/>
    <lineage>
        <taxon>Eukaryota</taxon>
        <taxon>Fungi</taxon>
        <taxon>Fungi incertae sedis</taxon>
        <taxon>Microsporidia</taxon>
        <taxon>Nosematidae</taxon>
        <taxon>Nosema</taxon>
    </lineage>
</organism>
<feature type="transmembrane region" description="Helical" evidence="1">
    <location>
        <begin position="19"/>
        <end position="37"/>
    </location>
</feature>
<dbReference type="OrthoDB" id="10468770at2759"/>
<feature type="transmembrane region" description="Helical" evidence="1">
    <location>
        <begin position="201"/>
        <end position="220"/>
    </location>
</feature>
<evidence type="ECO:0000313" key="2">
    <source>
        <dbReference type="EMBL" id="KAF9764955.1"/>
    </source>
</evidence>
<comment type="caution">
    <text evidence="2">The sequence shown here is derived from an EMBL/GenBank/DDBJ whole genome shotgun (WGS) entry which is preliminary data.</text>
</comment>
<feature type="transmembrane region" description="Helical" evidence="1">
    <location>
        <begin position="77"/>
        <end position="96"/>
    </location>
</feature>
<name>A0A9P6H3J9_9MICR</name>
<reference evidence="2 3" key="1">
    <citation type="journal article" date="2020" name="Genome Biol. Evol.">
        <title>Comparative genomics of strictly vertically transmitted, feminizing microsporidia endosymbionts of amphipod crustaceans.</title>
        <authorList>
            <person name="Cormier A."/>
            <person name="Chebbi M.A."/>
            <person name="Giraud I."/>
            <person name="Wattier R."/>
            <person name="Teixeira M."/>
            <person name="Gilbert C."/>
            <person name="Rigaud T."/>
            <person name="Cordaux R."/>
        </authorList>
    </citation>
    <scope>NUCLEOTIDE SEQUENCE [LARGE SCALE GENOMIC DNA]</scope>
    <source>
        <strain evidence="2 3">Ou3-Ou53</strain>
    </source>
</reference>
<evidence type="ECO:0000313" key="3">
    <source>
        <dbReference type="Proteomes" id="UP000740883"/>
    </source>
</evidence>